<keyword evidence="3" id="KW-1185">Reference proteome</keyword>
<name>A0ABN4J833_9ENTE</name>
<organism evidence="2 3">
    <name type="scientific">Enterococcus silesiacus</name>
    <dbReference type="NCBI Taxonomy" id="332949"/>
    <lineage>
        <taxon>Bacteria</taxon>
        <taxon>Bacillati</taxon>
        <taxon>Bacillota</taxon>
        <taxon>Bacilli</taxon>
        <taxon>Lactobacillales</taxon>
        <taxon>Enterococcaceae</taxon>
        <taxon>Enterococcus</taxon>
    </lineage>
</organism>
<keyword evidence="1" id="KW-0472">Membrane</keyword>
<reference evidence="2 3" key="1">
    <citation type="submission" date="2015-12" db="EMBL/GenBank/DDBJ databases">
        <authorList>
            <person name="Lauer A."/>
            <person name="Humrighouse B."/>
            <person name="Loparev V."/>
            <person name="Shewmaker P.L."/>
            <person name="Whitney A.M."/>
            <person name="McLaughlin R.W."/>
        </authorList>
    </citation>
    <scope>NUCLEOTIDE SEQUENCE [LARGE SCALE GENOMIC DNA]</scope>
    <source>
        <strain evidence="2 3">LMG 23085</strain>
    </source>
</reference>
<dbReference type="RefSeq" id="WP_071877930.1">
    <property type="nucleotide sequence ID" value="NZ_JXLC01000013.1"/>
</dbReference>
<dbReference type="EMBL" id="CP013614">
    <property type="protein sequence ID" value="ALS02111.1"/>
    <property type="molecule type" value="Genomic_DNA"/>
</dbReference>
<dbReference type="Proteomes" id="UP000065511">
    <property type="component" value="Chromosome"/>
</dbReference>
<evidence type="ECO:0000313" key="2">
    <source>
        <dbReference type="EMBL" id="ALS02111.1"/>
    </source>
</evidence>
<protein>
    <submittedName>
        <fullName evidence="2">Uncharacterized protein</fullName>
    </submittedName>
</protein>
<evidence type="ECO:0000256" key="1">
    <source>
        <dbReference type="SAM" id="Phobius"/>
    </source>
</evidence>
<accession>A0ABN4J833</accession>
<evidence type="ECO:0000313" key="3">
    <source>
        <dbReference type="Proteomes" id="UP000065511"/>
    </source>
</evidence>
<proteinExistence type="predicted"/>
<sequence length="221" mass="25506">MSVLDWLFIGLLSSGFVSILVLLFVSTRLFSINRTLKMLNRKRPKTKQKRRGLKKKKYRLQKQKRIFLSWLLFLAIFGIVTISGAVYARYYQSTNLTAEDSNMIVQSYFVTEEVNTNLKDIESGGSIDKIQPKLREVSSLLVSYGNRNLAQGMTEEGTSLLIRYKAMMKEIGTNIYALSSEDLTNAQLNSNYQKDLEKLTQSRKKVFDYFKINELALKQKK</sequence>
<feature type="transmembrane region" description="Helical" evidence="1">
    <location>
        <begin position="6"/>
        <end position="31"/>
    </location>
</feature>
<keyword evidence="1" id="KW-1133">Transmembrane helix</keyword>
<keyword evidence="1" id="KW-0812">Transmembrane</keyword>
<feature type="transmembrane region" description="Helical" evidence="1">
    <location>
        <begin position="66"/>
        <end position="88"/>
    </location>
</feature>
<gene>
    <name evidence="2" type="ORF">ATZ33_12175</name>
</gene>